<feature type="domain" description="AIG1-type G" evidence="3">
    <location>
        <begin position="9"/>
        <end position="81"/>
    </location>
</feature>
<proteinExistence type="inferred from homology"/>
<name>A0AAN8QSE0_9TELE</name>
<evidence type="ECO:0000256" key="2">
    <source>
        <dbReference type="ARBA" id="ARBA00022741"/>
    </source>
</evidence>
<dbReference type="InterPro" id="IPR027417">
    <property type="entry name" value="P-loop_NTPase"/>
</dbReference>
<keyword evidence="2" id="KW-0547">Nucleotide-binding</keyword>
<dbReference type="Proteomes" id="UP001356427">
    <property type="component" value="Unassembled WGS sequence"/>
</dbReference>
<dbReference type="AlphaFoldDB" id="A0AAN8QSE0"/>
<keyword evidence="5" id="KW-1185">Reference proteome</keyword>
<comment type="similarity">
    <text evidence="1">Belongs to the TRAFAC class TrmE-Era-EngA-EngB-Septin-like GTPase superfamily. AIG1/Toc34/Toc159-like paraseptin GTPase family. IAN subfamily.</text>
</comment>
<evidence type="ECO:0000313" key="4">
    <source>
        <dbReference type="EMBL" id="KAK6314540.1"/>
    </source>
</evidence>
<organism evidence="4 5">
    <name type="scientific">Coregonus suidteri</name>
    <dbReference type="NCBI Taxonomy" id="861788"/>
    <lineage>
        <taxon>Eukaryota</taxon>
        <taxon>Metazoa</taxon>
        <taxon>Chordata</taxon>
        <taxon>Craniata</taxon>
        <taxon>Vertebrata</taxon>
        <taxon>Euteleostomi</taxon>
        <taxon>Actinopterygii</taxon>
        <taxon>Neopterygii</taxon>
        <taxon>Teleostei</taxon>
        <taxon>Protacanthopterygii</taxon>
        <taxon>Salmoniformes</taxon>
        <taxon>Salmonidae</taxon>
        <taxon>Coregoninae</taxon>
        <taxon>Coregonus</taxon>
    </lineage>
</organism>
<sequence>MFREGNNPDQQIIDCMALSYPGPHISLLVIQDGHDTPEEVGQQVVHLQDTFGEKITANMIVMLPGRSDIIALERYINQNLKYPLEVLNNSNDLHKKLLKDRKFFNYTYEKYSKDVVLKRNET</sequence>
<accession>A0AAN8QSE0</accession>
<evidence type="ECO:0000256" key="1">
    <source>
        <dbReference type="ARBA" id="ARBA00008535"/>
    </source>
</evidence>
<dbReference type="Pfam" id="PF04548">
    <property type="entry name" value="AIG1"/>
    <property type="match status" value="1"/>
</dbReference>
<comment type="caution">
    <text evidence="4">The sequence shown here is derived from an EMBL/GenBank/DDBJ whole genome shotgun (WGS) entry which is preliminary data.</text>
</comment>
<evidence type="ECO:0000259" key="3">
    <source>
        <dbReference type="Pfam" id="PF04548"/>
    </source>
</evidence>
<gene>
    <name evidence="4" type="ORF">J4Q44_G00140690</name>
</gene>
<protein>
    <recommendedName>
        <fullName evidence="3">AIG1-type G domain-containing protein</fullName>
    </recommendedName>
</protein>
<dbReference type="EMBL" id="JAGTTL010000012">
    <property type="protein sequence ID" value="KAK6314540.1"/>
    <property type="molecule type" value="Genomic_DNA"/>
</dbReference>
<feature type="non-terminal residue" evidence="4">
    <location>
        <position position="122"/>
    </location>
</feature>
<dbReference type="GO" id="GO:0005525">
    <property type="term" value="F:GTP binding"/>
    <property type="evidence" value="ECO:0007669"/>
    <property type="project" value="InterPro"/>
</dbReference>
<evidence type="ECO:0000313" key="5">
    <source>
        <dbReference type="Proteomes" id="UP001356427"/>
    </source>
</evidence>
<dbReference type="InterPro" id="IPR006703">
    <property type="entry name" value="G_AIG1"/>
</dbReference>
<dbReference type="Gene3D" id="3.40.50.300">
    <property type="entry name" value="P-loop containing nucleotide triphosphate hydrolases"/>
    <property type="match status" value="1"/>
</dbReference>
<reference evidence="4 5" key="1">
    <citation type="submission" date="2021-04" db="EMBL/GenBank/DDBJ databases">
        <authorList>
            <person name="De Guttry C."/>
            <person name="Zahm M."/>
            <person name="Klopp C."/>
            <person name="Cabau C."/>
            <person name="Louis A."/>
            <person name="Berthelot C."/>
            <person name="Parey E."/>
            <person name="Roest Crollius H."/>
            <person name="Montfort J."/>
            <person name="Robinson-Rechavi M."/>
            <person name="Bucao C."/>
            <person name="Bouchez O."/>
            <person name="Gislard M."/>
            <person name="Lluch J."/>
            <person name="Milhes M."/>
            <person name="Lampietro C."/>
            <person name="Lopez Roques C."/>
            <person name="Donnadieu C."/>
            <person name="Braasch I."/>
            <person name="Desvignes T."/>
            <person name="Postlethwait J."/>
            <person name="Bobe J."/>
            <person name="Wedekind C."/>
            <person name="Guiguen Y."/>
        </authorList>
    </citation>
    <scope>NUCLEOTIDE SEQUENCE [LARGE SCALE GENOMIC DNA]</scope>
    <source>
        <strain evidence="4">Cs_M1</strain>
        <tissue evidence="4">Blood</tissue>
    </source>
</reference>